<dbReference type="GeneID" id="111087980"/>
<name>A0ABM1T8T7_LIMPO</name>
<dbReference type="Proteomes" id="UP000694941">
    <property type="component" value="Unplaced"/>
</dbReference>
<organism evidence="2 3">
    <name type="scientific">Limulus polyphemus</name>
    <name type="common">Atlantic horseshoe crab</name>
    <dbReference type="NCBI Taxonomy" id="6850"/>
    <lineage>
        <taxon>Eukaryota</taxon>
        <taxon>Metazoa</taxon>
        <taxon>Ecdysozoa</taxon>
        <taxon>Arthropoda</taxon>
        <taxon>Chelicerata</taxon>
        <taxon>Merostomata</taxon>
        <taxon>Xiphosura</taxon>
        <taxon>Limulidae</taxon>
        <taxon>Limulus</taxon>
    </lineage>
</organism>
<dbReference type="RefSeq" id="XP_022252293.1">
    <property type="nucleotide sequence ID" value="XM_022396585.1"/>
</dbReference>
<keyword evidence="1" id="KW-0472">Membrane</keyword>
<keyword evidence="1" id="KW-1133">Transmembrane helix</keyword>
<evidence type="ECO:0000313" key="3">
    <source>
        <dbReference type="RefSeq" id="XP_022252293.1"/>
    </source>
</evidence>
<feature type="transmembrane region" description="Helical" evidence="1">
    <location>
        <begin position="21"/>
        <end position="42"/>
    </location>
</feature>
<proteinExistence type="predicted"/>
<keyword evidence="2" id="KW-1185">Reference proteome</keyword>
<keyword evidence="1" id="KW-0812">Transmembrane</keyword>
<reference evidence="3" key="1">
    <citation type="submission" date="2025-08" db="UniProtKB">
        <authorList>
            <consortium name="RefSeq"/>
        </authorList>
    </citation>
    <scope>IDENTIFICATION</scope>
    <source>
        <tissue evidence="3">Muscle</tissue>
    </source>
</reference>
<gene>
    <name evidence="3" type="primary">LOC111087980</name>
</gene>
<accession>A0ABM1T8T7</accession>
<evidence type="ECO:0000313" key="2">
    <source>
        <dbReference type="Proteomes" id="UP000694941"/>
    </source>
</evidence>
<feature type="transmembrane region" description="Helical" evidence="1">
    <location>
        <begin position="109"/>
        <end position="136"/>
    </location>
</feature>
<protein>
    <submittedName>
        <fullName evidence="3">Uncharacterized protein LOC111087980</fullName>
    </submittedName>
</protein>
<evidence type="ECO:0000256" key="1">
    <source>
        <dbReference type="SAM" id="Phobius"/>
    </source>
</evidence>
<sequence>MGSCNSSGMAHSKVDKMINNYARMFHNATIIFVLGNLTAFAAGKYCPGEVVVNNKTVIIADIQDKDEMYSSLLYHCPLSSDPEYYTECCKTEDHICCPRVLHFYEFQTWLAMVIALTVTLSCVTLTIITVVCCFWSRCSLHSLCVKEYTSVIPMTILKGEGHSNSTSKKSKKANTVQVFPTVVQSNSTRPLEDAEAV</sequence>